<reference evidence="1 2" key="1">
    <citation type="submission" date="2020-08" db="EMBL/GenBank/DDBJ databases">
        <title>Genomic Encyclopedia of Type Strains, Phase IV (KMG-IV): sequencing the most valuable type-strain genomes for metagenomic binning, comparative biology and taxonomic classification.</title>
        <authorList>
            <person name="Goeker M."/>
        </authorList>
    </citation>
    <scope>NUCLEOTIDE SEQUENCE [LARGE SCALE GENOMIC DNA]</scope>
    <source>
        <strain evidence="1 2">DSM 21769</strain>
    </source>
</reference>
<dbReference type="RefSeq" id="WP_184403721.1">
    <property type="nucleotide sequence ID" value="NZ_JACHHJ010000002.1"/>
</dbReference>
<dbReference type="AlphaFoldDB" id="A0A841PTY3"/>
<gene>
    <name evidence="1" type="ORF">HNR44_001739</name>
</gene>
<dbReference type="EMBL" id="JACHHJ010000002">
    <property type="protein sequence ID" value="MBB6449761.1"/>
    <property type="molecule type" value="Genomic_DNA"/>
</dbReference>
<sequence length="91" mass="10902">MGMIVKIENKDGLFRDLTEHGLLNELEYIQAYLIDYGFNRMIGETVAIRMNGHDYYCFHFLTEHYVDEDGERANEDDAKRFQYLRMDVIDR</sequence>
<proteinExistence type="predicted"/>
<accession>A0A841PTY3</accession>
<protein>
    <submittedName>
        <fullName evidence="1">Uncharacterized protein</fullName>
    </submittedName>
</protein>
<comment type="caution">
    <text evidence="1">The sequence shown here is derived from an EMBL/GenBank/DDBJ whole genome shotgun (WGS) entry which is preliminary data.</text>
</comment>
<organism evidence="1 2">
    <name type="scientific">Geomicrobium halophilum</name>
    <dbReference type="NCBI Taxonomy" id="549000"/>
    <lineage>
        <taxon>Bacteria</taxon>
        <taxon>Bacillati</taxon>
        <taxon>Bacillota</taxon>
        <taxon>Bacilli</taxon>
        <taxon>Bacillales</taxon>
        <taxon>Geomicrobium</taxon>
    </lineage>
</organism>
<evidence type="ECO:0000313" key="1">
    <source>
        <dbReference type="EMBL" id="MBB6449761.1"/>
    </source>
</evidence>
<name>A0A841PTY3_9BACL</name>
<evidence type="ECO:0000313" key="2">
    <source>
        <dbReference type="Proteomes" id="UP000568839"/>
    </source>
</evidence>
<keyword evidence="2" id="KW-1185">Reference proteome</keyword>
<dbReference type="Proteomes" id="UP000568839">
    <property type="component" value="Unassembled WGS sequence"/>
</dbReference>